<dbReference type="EMBL" id="JAFBDR010000016">
    <property type="protein sequence ID" value="MBM7572348.1"/>
    <property type="molecule type" value="Genomic_DNA"/>
</dbReference>
<protein>
    <submittedName>
        <fullName evidence="1">Uncharacterized protein</fullName>
    </submittedName>
</protein>
<proteinExistence type="predicted"/>
<accession>A0ABS2N2Q9</accession>
<organism evidence="1 2">
    <name type="scientific">Aquibacillus albus</name>
    <dbReference type="NCBI Taxonomy" id="1168171"/>
    <lineage>
        <taxon>Bacteria</taxon>
        <taxon>Bacillati</taxon>
        <taxon>Bacillota</taxon>
        <taxon>Bacilli</taxon>
        <taxon>Bacillales</taxon>
        <taxon>Bacillaceae</taxon>
        <taxon>Aquibacillus</taxon>
    </lineage>
</organism>
<sequence length="88" mass="9937">MDDKFERMKLIDKLIDMADKHNIEYSVPSGGSTKNSGFADFIFKMEEDLMLGVQLAPVGSVKPLSTFPDGQPMTFEDMDNMLKHTAYE</sequence>
<evidence type="ECO:0000313" key="1">
    <source>
        <dbReference type="EMBL" id="MBM7572348.1"/>
    </source>
</evidence>
<evidence type="ECO:0000313" key="2">
    <source>
        <dbReference type="Proteomes" id="UP001296943"/>
    </source>
</evidence>
<name>A0ABS2N2Q9_9BACI</name>
<gene>
    <name evidence="1" type="ORF">JOC48_002851</name>
</gene>
<keyword evidence="2" id="KW-1185">Reference proteome</keyword>
<comment type="caution">
    <text evidence="1">The sequence shown here is derived from an EMBL/GenBank/DDBJ whole genome shotgun (WGS) entry which is preliminary data.</text>
</comment>
<dbReference type="RefSeq" id="WP_204500684.1">
    <property type="nucleotide sequence ID" value="NZ_JAFBDR010000016.1"/>
</dbReference>
<dbReference type="Proteomes" id="UP001296943">
    <property type="component" value="Unassembled WGS sequence"/>
</dbReference>
<reference evidence="1 2" key="1">
    <citation type="submission" date="2021-01" db="EMBL/GenBank/DDBJ databases">
        <title>Genomic Encyclopedia of Type Strains, Phase IV (KMG-IV): sequencing the most valuable type-strain genomes for metagenomic binning, comparative biology and taxonomic classification.</title>
        <authorList>
            <person name="Goeker M."/>
        </authorList>
    </citation>
    <scope>NUCLEOTIDE SEQUENCE [LARGE SCALE GENOMIC DNA]</scope>
    <source>
        <strain evidence="1 2">DSM 23711</strain>
    </source>
</reference>